<protein>
    <submittedName>
        <fullName evidence="1">Uncharacterized protein</fullName>
    </submittedName>
</protein>
<accession>A0A4Y7R7A9</accession>
<evidence type="ECO:0000313" key="1">
    <source>
        <dbReference type="EMBL" id="TEB04844.1"/>
    </source>
</evidence>
<comment type="caution">
    <text evidence="1">The sequence shown here is derived from an EMBL/GenBank/DDBJ whole genome shotgun (WGS) entry which is preliminary data.</text>
</comment>
<organism evidence="1 2">
    <name type="scientific">Pelotomaculum schinkii</name>
    <dbReference type="NCBI Taxonomy" id="78350"/>
    <lineage>
        <taxon>Bacteria</taxon>
        <taxon>Bacillati</taxon>
        <taxon>Bacillota</taxon>
        <taxon>Clostridia</taxon>
        <taxon>Eubacteriales</taxon>
        <taxon>Desulfotomaculaceae</taxon>
        <taxon>Pelotomaculum</taxon>
    </lineage>
</organism>
<dbReference type="Proteomes" id="UP000298324">
    <property type="component" value="Unassembled WGS sequence"/>
</dbReference>
<proteinExistence type="predicted"/>
<gene>
    <name evidence="1" type="ORF">Psch_03606</name>
</gene>
<evidence type="ECO:0000313" key="2">
    <source>
        <dbReference type="Proteomes" id="UP000298324"/>
    </source>
</evidence>
<keyword evidence="2" id="KW-1185">Reference proteome</keyword>
<sequence>MEVAVGIYFGRRSSFAGCISSRNFFCPKRLTFHPANICYKTLKPALALDKSLDRLFFFGSYDNIVI</sequence>
<dbReference type="AlphaFoldDB" id="A0A4Y7R7A9"/>
<reference evidence="1 2" key="1">
    <citation type="journal article" date="2018" name="Environ. Microbiol.">
        <title>Novel energy conservation strategies and behaviour of Pelotomaculum schinkii driving syntrophic propionate catabolism.</title>
        <authorList>
            <person name="Hidalgo-Ahumada C.A.P."/>
            <person name="Nobu M.K."/>
            <person name="Narihiro T."/>
            <person name="Tamaki H."/>
            <person name="Liu W.T."/>
            <person name="Kamagata Y."/>
            <person name="Stams A.J.M."/>
            <person name="Imachi H."/>
            <person name="Sousa D.Z."/>
        </authorList>
    </citation>
    <scope>NUCLEOTIDE SEQUENCE [LARGE SCALE GENOMIC DNA]</scope>
    <source>
        <strain evidence="1 2">HH</strain>
    </source>
</reference>
<dbReference type="EMBL" id="QFGA01000003">
    <property type="protein sequence ID" value="TEB04844.1"/>
    <property type="molecule type" value="Genomic_DNA"/>
</dbReference>
<name>A0A4Y7R7A9_9FIRM</name>